<organism evidence="4 5">
    <name type="scientific">Tripterygium wilfordii</name>
    <name type="common">Thunder God vine</name>
    <dbReference type="NCBI Taxonomy" id="458696"/>
    <lineage>
        <taxon>Eukaryota</taxon>
        <taxon>Viridiplantae</taxon>
        <taxon>Streptophyta</taxon>
        <taxon>Embryophyta</taxon>
        <taxon>Tracheophyta</taxon>
        <taxon>Spermatophyta</taxon>
        <taxon>Magnoliopsida</taxon>
        <taxon>eudicotyledons</taxon>
        <taxon>Gunneridae</taxon>
        <taxon>Pentapetalae</taxon>
        <taxon>rosids</taxon>
        <taxon>fabids</taxon>
        <taxon>Celastrales</taxon>
        <taxon>Celastraceae</taxon>
        <taxon>Tripterygium</taxon>
    </lineage>
</organism>
<dbReference type="InterPro" id="IPR046431">
    <property type="entry name" value="FAF_dom"/>
</dbReference>
<keyword evidence="5" id="KW-1185">Reference proteome</keyword>
<dbReference type="EMBL" id="JAAARO010000009">
    <property type="protein sequence ID" value="KAF5742510.1"/>
    <property type="molecule type" value="Genomic_DNA"/>
</dbReference>
<sequence length="230" mass="25431">MKAHSFSSLKDLLKPSSSDKPNLVKSLSSSSLLTEKKSFESANVADIFVEDSDEEKSSSLYSLAAPSLMMPSLSSSSLASSLGDISAQDESQGLEKEHETRDGSLHGKNIEKEREGNKKHPVVANRCAFYRGIGGRPFPPPLTILKLCKTGKRFPYMTLNEETNTFVLEEIRIPTQGFLRASRSNGRLKLFHAHPDEILEDDNSFVLGGTRGPTQPILRAYRSNGRLQLY</sequence>
<evidence type="ECO:0000313" key="4">
    <source>
        <dbReference type="EMBL" id="KAF5742510.1"/>
    </source>
</evidence>
<evidence type="ECO:0000259" key="3">
    <source>
        <dbReference type="Pfam" id="PF11250"/>
    </source>
</evidence>
<feature type="region of interest" description="Disordered" evidence="2">
    <location>
        <begin position="84"/>
        <end position="118"/>
    </location>
</feature>
<comment type="caution">
    <text evidence="4">The sequence shown here is derived from an EMBL/GenBank/DDBJ whole genome shotgun (WGS) entry which is preliminary data.</text>
</comment>
<accession>A0A7J7D820</accession>
<dbReference type="Pfam" id="PF11250">
    <property type="entry name" value="FAF"/>
    <property type="match status" value="1"/>
</dbReference>
<name>A0A7J7D820_TRIWF</name>
<feature type="domain" description="FAF" evidence="3">
    <location>
        <begin position="138"/>
        <end position="190"/>
    </location>
</feature>
<comment type="similarity">
    <text evidence="1">Belongs to the fantastic four family.</text>
</comment>
<dbReference type="AlphaFoldDB" id="A0A7J7D820"/>
<protein>
    <recommendedName>
        <fullName evidence="3">FAF domain-containing protein</fullName>
    </recommendedName>
</protein>
<gene>
    <name evidence="4" type="ORF">HS088_TW09G00559</name>
</gene>
<reference evidence="4 5" key="1">
    <citation type="journal article" date="2020" name="Nat. Commun.">
        <title>Genome of Tripterygium wilfordii and identification of cytochrome P450 involved in triptolide biosynthesis.</title>
        <authorList>
            <person name="Tu L."/>
            <person name="Su P."/>
            <person name="Zhang Z."/>
            <person name="Gao L."/>
            <person name="Wang J."/>
            <person name="Hu T."/>
            <person name="Zhou J."/>
            <person name="Zhang Y."/>
            <person name="Zhao Y."/>
            <person name="Liu Y."/>
            <person name="Song Y."/>
            <person name="Tong Y."/>
            <person name="Lu Y."/>
            <person name="Yang J."/>
            <person name="Xu C."/>
            <person name="Jia M."/>
            <person name="Peters R.J."/>
            <person name="Huang L."/>
            <person name="Gao W."/>
        </authorList>
    </citation>
    <scope>NUCLEOTIDE SEQUENCE [LARGE SCALE GENOMIC DNA]</scope>
    <source>
        <strain evidence="5">cv. XIE 37</strain>
        <tissue evidence="4">Leaf</tissue>
    </source>
</reference>
<evidence type="ECO:0000256" key="1">
    <source>
        <dbReference type="ARBA" id="ARBA00008690"/>
    </source>
</evidence>
<dbReference type="InParanoid" id="A0A7J7D820"/>
<feature type="compositionally biased region" description="Low complexity" evidence="2">
    <location>
        <begin position="7"/>
        <end position="31"/>
    </location>
</feature>
<feature type="compositionally biased region" description="Basic and acidic residues" evidence="2">
    <location>
        <begin position="93"/>
        <end position="118"/>
    </location>
</feature>
<evidence type="ECO:0000313" key="5">
    <source>
        <dbReference type="Proteomes" id="UP000593562"/>
    </source>
</evidence>
<dbReference type="Proteomes" id="UP000593562">
    <property type="component" value="Unassembled WGS sequence"/>
</dbReference>
<dbReference type="InterPro" id="IPR021410">
    <property type="entry name" value="FAF"/>
</dbReference>
<proteinExistence type="inferred from homology"/>
<evidence type="ECO:0000256" key="2">
    <source>
        <dbReference type="SAM" id="MobiDB-lite"/>
    </source>
</evidence>
<feature type="region of interest" description="Disordered" evidence="2">
    <location>
        <begin position="1"/>
        <end position="31"/>
    </location>
</feature>
<dbReference type="PANTHER" id="PTHR33155:SF64">
    <property type="entry name" value="FAF DOMAIN-CONTAINING PROTEIN"/>
    <property type="match status" value="1"/>
</dbReference>
<dbReference type="OrthoDB" id="676808at2759"/>
<dbReference type="PANTHER" id="PTHR33155">
    <property type="entry name" value="FANTASTIC FOUR-LIKE PROTEIN (DUF3049)"/>
    <property type="match status" value="1"/>
</dbReference>